<feature type="transmembrane region" description="Helical" evidence="2">
    <location>
        <begin position="115"/>
        <end position="135"/>
    </location>
</feature>
<evidence type="ECO:0000313" key="3">
    <source>
        <dbReference type="EMBL" id="MFD0687297.1"/>
    </source>
</evidence>
<gene>
    <name evidence="3" type="ORF">ACFQZM_22560</name>
</gene>
<sequence>MSQRKVSPAGALVAIGLWLVVALLPLVFGLADARLAFGLTGTPGTATVERCIHYGSGKHSRTDCRGRFVSDDRAAATRTVGLPPESDEGETFPAQLRPDGERARPTDAKGRLSTLALPALGLLFLVPLPWGLLYLFTDRQLGRFTRYLMAGAATALGAVCLVGLTAANL</sequence>
<dbReference type="Proteomes" id="UP001597063">
    <property type="component" value="Unassembled WGS sequence"/>
</dbReference>
<evidence type="ECO:0008006" key="5">
    <source>
        <dbReference type="Google" id="ProtNLM"/>
    </source>
</evidence>
<keyword evidence="2" id="KW-0472">Membrane</keyword>
<evidence type="ECO:0000256" key="2">
    <source>
        <dbReference type="SAM" id="Phobius"/>
    </source>
</evidence>
<comment type="caution">
    <text evidence="3">The sequence shown here is derived from an EMBL/GenBank/DDBJ whole genome shotgun (WGS) entry which is preliminary data.</text>
</comment>
<organism evidence="3 4">
    <name type="scientific">Actinomadura fibrosa</name>
    <dbReference type="NCBI Taxonomy" id="111802"/>
    <lineage>
        <taxon>Bacteria</taxon>
        <taxon>Bacillati</taxon>
        <taxon>Actinomycetota</taxon>
        <taxon>Actinomycetes</taxon>
        <taxon>Streptosporangiales</taxon>
        <taxon>Thermomonosporaceae</taxon>
        <taxon>Actinomadura</taxon>
    </lineage>
</organism>
<keyword evidence="4" id="KW-1185">Reference proteome</keyword>
<dbReference type="EMBL" id="JBHTGP010000012">
    <property type="protein sequence ID" value="MFD0687297.1"/>
    <property type="molecule type" value="Genomic_DNA"/>
</dbReference>
<evidence type="ECO:0000313" key="4">
    <source>
        <dbReference type="Proteomes" id="UP001597063"/>
    </source>
</evidence>
<proteinExistence type="predicted"/>
<feature type="transmembrane region" description="Helical" evidence="2">
    <location>
        <begin position="147"/>
        <end position="167"/>
    </location>
</feature>
<accession>A0ABW2XNC0</accession>
<keyword evidence="2" id="KW-0812">Transmembrane</keyword>
<protein>
    <recommendedName>
        <fullName evidence="5">DUF3592 domain-containing protein</fullName>
    </recommendedName>
</protein>
<evidence type="ECO:0000256" key="1">
    <source>
        <dbReference type="SAM" id="MobiDB-lite"/>
    </source>
</evidence>
<name>A0ABW2XNC0_9ACTN</name>
<feature type="region of interest" description="Disordered" evidence="1">
    <location>
        <begin position="82"/>
        <end position="105"/>
    </location>
</feature>
<keyword evidence="2" id="KW-1133">Transmembrane helix</keyword>
<dbReference type="RefSeq" id="WP_131758185.1">
    <property type="nucleotide sequence ID" value="NZ_CAACUY010000046.1"/>
</dbReference>
<reference evidence="4" key="1">
    <citation type="journal article" date="2019" name="Int. J. Syst. Evol. Microbiol.">
        <title>The Global Catalogue of Microorganisms (GCM) 10K type strain sequencing project: providing services to taxonomists for standard genome sequencing and annotation.</title>
        <authorList>
            <consortium name="The Broad Institute Genomics Platform"/>
            <consortium name="The Broad Institute Genome Sequencing Center for Infectious Disease"/>
            <person name="Wu L."/>
            <person name="Ma J."/>
        </authorList>
    </citation>
    <scope>NUCLEOTIDE SEQUENCE [LARGE SCALE GENOMIC DNA]</scope>
    <source>
        <strain evidence="4">JCM 9371</strain>
    </source>
</reference>